<accession>A0ACA9L9F0</accession>
<name>A0ACA9L9F0_9GLOM</name>
<gene>
    <name evidence="1" type="ORF">DHETER_LOCUS3614</name>
</gene>
<sequence>MDTLVVIRNDEPNLVSASSMDYYLRGIDGLMAEPEKRLPHPRKAAGAQITQSRHGEEQLEGKSGASSRGNSSSNSDGGPVLLVSESPYTITVWVGCTPHPKFIQRRECSGVTIGQMNFEKDSIEKVYIGCCFNGPNNAYYRIVKILKRDVAKKVVFVVVDDEASHRMVKEFVPKNDLSIIYDHKNGYWSNVRYYVKVIGRYCEAQLHYDENGNFYFVDIFAFNDLNIPILSYSNNFHIRYQLFTDDKTEGYMPIQEFRQFEDQYDKLDMDIV</sequence>
<dbReference type="Proteomes" id="UP000789702">
    <property type="component" value="Unassembled WGS sequence"/>
</dbReference>
<keyword evidence="2" id="KW-1185">Reference proteome</keyword>
<proteinExistence type="predicted"/>
<reference evidence="1" key="1">
    <citation type="submission" date="2021-06" db="EMBL/GenBank/DDBJ databases">
        <authorList>
            <person name="Kallberg Y."/>
            <person name="Tangrot J."/>
            <person name="Rosling A."/>
        </authorList>
    </citation>
    <scope>NUCLEOTIDE SEQUENCE</scope>
    <source>
        <strain evidence="1">IL203A</strain>
    </source>
</reference>
<organism evidence="1 2">
    <name type="scientific">Dentiscutata heterogama</name>
    <dbReference type="NCBI Taxonomy" id="1316150"/>
    <lineage>
        <taxon>Eukaryota</taxon>
        <taxon>Fungi</taxon>
        <taxon>Fungi incertae sedis</taxon>
        <taxon>Mucoromycota</taxon>
        <taxon>Glomeromycotina</taxon>
        <taxon>Glomeromycetes</taxon>
        <taxon>Diversisporales</taxon>
        <taxon>Gigasporaceae</taxon>
        <taxon>Dentiscutata</taxon>
    </lineage>
</organism>
<protein>
    <submittedName>
        <fullName evidence="1">10786_t:CDS:1</fullName>
    </submittedName>
</protein>
<evidence type="ECO:0000313" key="2">
    <source>
        <dbReference type="Proteomes" id="UP000789702"/>
    </source>
</evidence>
<comment type="caution">
    <text evidence="1">The sequence shown here is derived from an EMBL/GenBank/DDBJ whole genome shotgun (WGS) entry which is preliminary data.</text>
</comment>
<evidence type="ECO:0000313" key="1">
    <source>
        <dbReference type="EMBL" id="CAG8514459.1"/>
    </source>
</evidence>
<dbReference type="EMBL" id="CAJVPU010003184">
    <property type="protein sequence ID" value="CAG8514459.1"/>
    <property type="molecule type" value="Genomic_DNA"/>
</dbReference>